<dbReference type="STRING" id="931890.I6NDH4"/>
<evidence type="ECO:0000256" key="3">
    <source>
        <dbReference type="ARBA" id="ARBA00022989"/>
    </source>
</evidence>
<dbReference type="OrthoDB" id="435607at2759"/>
<dbReference type="OMA" id="TAQFIDT"/>
<feature type="transmembrane region" description="Helical" evidence="5">
    <location>
        <begin position="498"/>
        <end position="518"/>
    </location>
</feature>
<gene>
    <name evidence="6" type="ordered locus">Ecym_5358</name>
</gene>
<feature type="transmembrane region" description="Helical" evidence="5">
    <location>
        <begin position="145"/>
        <end position="165"/>
    </location>
</feature>
<evidence type="ECO:0000256" key="4">
    <source>
        <dbReference type="ARBA" id="ARBA00023136"/>
    </source>
</evidence>
<name>I6NDH4_ERECY</name>
<reference evidence="6 7" key="1">
    <citation type="journal article" date="2011" name="G3 (Bethesda)">
        <title>Genome evolution in the Eremothecium clade of the Saccharomyces complex revealed by comparative genomics.</title>
        <authorList>
            <person name="Wendland J."/>
            <person name="Walther A."/>
        </authorList>
    </citation>
    <scope>NUCLEOTIDE SEQUENCE [LARGE SCALE GENOMIC DNA]</scope>
    <source>
        <strain evidence="7">CBS 270.75 / DBVPG 7215 / KCTC 17166 / NRRL Y-17582</strain>
    </source>
</reference>
<dbReference type="HOGENOM" id="CLU_021924_0_1_1"/>
<protein>
    <submittedName>
        <fullName evidence="6">Uncharacterized protein</fullName>
    </submittedName>
</protein>
<evidence type="ECO:0000256" key="5">
    <source>
        <dbReference type="SAM" id="Phobius"/>
    </source>
</evidence>
<dbReference type="GO" id="GO:0055085">
    <property type="term" value="P:transmembrane transport"/>
    <property type="evidence" value="ECO:0007669"/>
    <property type="project" value="InterPro"/>
</dbReference>
<keyword evidence="7" id="KW-1185">Reference proteome</keyword>
<keyword evidence="4 5" id="KW-0472">Membrane</keyword>
<dbReference type="KEGG" id="erc:Ecym_5358"/>
<comment type="subcellular location">
    <subcellularLocation>
        <location evidence="1">Membrane</location>
        <topology evidence="1">Multi-pass membrane protein</topology>
    </subcellularLocation>
</comment>
<dbReference type="GeneID" id="11468458"/>
<evidence type="ECO:0000256" key="2">
    <source>
        <dbReference type="ARBA" id="ARBA00022692"/>
    </source>
</evidence>
<dbReference type="Proteomes" id="UP000006790">
    <property type="component" value="Chromosome 5"/>
</dbReference>
<evidence type="ECO:0000313" key="7">
    <source>
        <dbReference type="Proteomes" id="UP000006790"/>
    </source>
</evidence>
<dbReference type="FunCoup" id="I6NDH4">
    <property type="interactions" value="78"/>
</dbReference>
<accession>I6NDH4</accession>
<dbReference type="PANTHER" id="PTHR31274">
    <property type="entry name" value="PROTEIN ECM3"/>
    <property type="match status" value="1"/>
</dbReference>
<dbReference type="eggNOG" id="ENOG502QU6H">
    <property type="taxonomic scope" value="Eukaryota"/>
</dbReference>
<organism evidence="6 7">
    <name type="scientific">Eremothecium cymbalariae (strain CBS 270.75 / DBVPG 7215 / KCTC 17166 / NRRL Y-17582)</name>
    <name type="common">Yeast</name>
    <dbReference type="NCBI Taxonomy" id="931890"/>
    <lineage>
        <taxon>Eukaryota</taxon>
        <taxon>Fungi</taxon>
        <taxon>Dikarya</taxon>
        <taxon>Ascomycota</taxon>
        <taxon>Saccharomycotina</taxon>
        <taxon>Saccharomycetes</taxon>
        <taxon>Saccharomycetales</taxon>
        <taxon>Saccharomycetaceae</taxon>
        <taxon>Eremothecium</taxon>
    </lineage>
</organism>
<dbReference type="InterPro" id="IPR004776">
    <property type="entry name" value="Mem_transp_PIN-like"/>
</dbReference>
<dbReference type="GO" id="GO:0016020">
    <property type="term" value="C:membrane"/>
    <property type="evidence" value="ECO:0007669"/>
    <property type="project" value="UniProtKB-SubCell"/>
</dbReference>
<dbReference type="InParanoid" id="I6NDH4"/>
<dbReference type="EMBL" id="CP002501">
    <property type="protein sequence ID" value="AET40116.1"/>
    <property type="molecule type" value="Genomic_DNA"/>
</dbReference>
<dbReference type="Pfam" id="PF03547">
    <property type="entry name" value="Mem_trans"/>
    <property type="match status" value="1"/>
</dbReference>
<feature type="transmembrane region" description="Helical" evidence="5">
    <location>
        <begin position="459"/>
        <end position="486"/>
    </location>
</feature>
<feature type="transmembrane region" description="Helical" evidence="5">
    <location>
        <begin position="42"/>
        <end position="65"/>
    </location>
</feature>
<dbReference type="PANTHER" id="PTHR31274:SF3">
    <property type="entry name" value="PROTEIN ECM3"/>
    <property type="match status" value="1"/>
</dbReference>
<feature type="transmembrane region" description="Helical" evidence="5">
    <location>
        <begin position="105"/>
        <end position="125"/>
    </location>
</feature>
<dbReference type="RefSeq" id="XP_003646933.1">
    <property type="nucleotide sequence ID" value="XM_003646885.1"/>
</dbReference>
<dbReference type="InterPro" id="IPR040254">
    <property type="entry name" value="Ecm3-like"/>
</dbReference>
<keyword evidence="3 5" id="KW-1133">Transmembrane helix</keyword>
<keyword evidence="2 5" id="KW-0812">Transmembrane</keyword>
<dbReference type="AlphaFoldDB" id="I6NDH4"/>
<evidence type="ECO:0000313" key="6">
    <source>
        <dbReference type="EMBL" id="AET40116.1"/>
    </source>
</evidence>
<proteinExistence type="predicted"/>
<feature type="transmembrane region" description="Helical" evidence="5">
    <location>
        <begin position="12"/>
        <end position="30"/>
    </location>
</feature>
<evidence type="ECO:0000256" key="1">
    <source>
        <dbReference type="ARBA" id="ARBA00004141"/>
    </source>
</evidence>
<feature type="transmembrane region" description="Helical" evidence="5">
    <location>
        <begin position="382"/>
        <end position="403"/>
    </location>
</feature>
<feature type="transmembrane region" description="Helical" evidence="5">
    <location>
        <begin position="71"/>
        <end position="93"/>
    </location>
</feature>
<feature type="transmembrane region" description="Helical" evidence="5">
    <location>
        <begin position="423"/>
        <end position="447"/>
    </location>
</feature>
<sequence>MSLSIGHAIWVALKPVIKIYLIIAVGYMLGRFNILTVEATRALSDISLMVLTPFLAFNNIVGSIQGSDIKLVGLLGLTVTVLFACGLVFGLAFRKFLPVSKQWRGGLLAATIFPNISDIPIAYLQTLVDTGTFTAEEGNKGVANSVITLMFLLLYVFNLGGFRLIEQDFRYKDIENCDVDYDKEKKLSAAQSYDTLQEAHHVLEVVPEIGDVNSAVLSSSSKVDAYSLPSNPTTSAFSLNGSVSQEVEAPRGETPIQLISEKATRSTMGSDAAQGFRRNSLATLRSIDLRALPPQGLDELIREYSNVDQYGRQYSIQEEFPPTQAQTAQLRMQSSLRRIMTSDATVNNEDIKVSGSTLPSWLYKFSLTTQIVFFLKNCLRPCAFFVIVSLIVAFVPWLKALFVKTPNVNSIKQAPDNLPPLNFVMDLTGFAGPACVPYALMMVGATFARIKIRKLHPGLWKTAVAMVFVKQFIFPIIGILWCHLLIKAGLANWQDDKMLLFNIALLWTLPTMSMLINLTASFTPLESQETVQLDCCAFF</sequence>